<protein>
    <submittedName>
        <fullName evidence="7">DNA-binding MarR family transcriptional regulator</fullName>
    </submittedName>
</protein>
<keyword evidence="5" id="KW-0804">Transcription</keyword>
<comment type="subcellular location">
    <subcellularLocation>
        <location evidence="1">Cytoplasm</location>
    </subcellularLocation>
</comment>
<keyword evidence="8" id="KW-1185">Reference proteome</keyword>
<evidence type="ECO:0000256" key="1">
    <source>
        <dbReference type="ARBA" id="ARBA00004496"/>
    </source>
</evidence>
<dbReference type="InterPro" id="IPR011991">
    <property type="entry name" value="ArsR-like_HTH"/>
</dbReference>
<keyword evidence="4 7" id="KW-0238">DNA-binding</keyword>
<dbReference type="PANTHER" id="PTHR33164:SF5">
    <property type="entry name" value="ORGANIC HYDROPEROXIDE RESISTANCE TRANSCRIPTIONAL REGULATOR"/>
    <property type="match status" value="1"/>
</dbReference>
<dbReference type="InterPro" id="IPR055166">
    <property type="entry name" value="Transc_reg_Sar_Rot_HTH"/>
</dbReference>
<reference evidence="7 8" key="1">
    <citation type="submission" date="2020-08" db="EMBL/GenBank/DDBJ databases">
        <title>Genomic Encyclopedia of Type Strains, Phase IV (KMG-V): Genome sequencing to study the core and pangenomes of soil and plant-associated prokaryotes.</title>
        <authorList>
            <person name="Whitman W."/>
        </authorList>
    </citation>
    <scope>NUCLEOTIDE SEQUENCE [LARGE SCALE GENOMIC DNA]</scope>
    <source>
        <strain evidence="7 8">SEMIA 4084</strain>
    </source>
</reference>
<comment type="caution">
    <text evidence="7">The sequence shown here is derived from an EMBL/GenBank/DDBJ whole genome shotgun (WGS) entry which is preliminary data.</text>
</comment>
<dbReference type="Proteomes" id="UP000585507">
    <property type="component" value="Unassembled WGS sequence"/>
</dbReference>
<dbReference type="RefSeq" id="WP_018329459.1">
    <property type="nucleotide sequence ID" value="NZ_JACHBK010000009.1"/>
</dbReference>
<dbReference type="InterPro" id="IPR000835">
    <property type="entry name" value="HTH_MarR-typ"/>
</dbReference>
<dbReference type="GO" id="GO:0006950">
    <property type="term" value="P:response to stress"/>
    <property type="evidence" value="ECO:0007669"/>
    <property type="project" value="TreeGrafter"/>
</dbReference>
<evidence type="ECO:0000256" key="3">
    <source>
        <dbReference type="ARBA" id="ARBA00023015"/>
    </source>
</evidence>
<accession>A0A7W8XB10</accession>
<dbReference type="GO" id="GO:0003677">
    <property type="term" value="F:DNA binding"/>
    <property type="evidence" value="ECO:0007669"/>
    <property type="project" value="UniProtKB-KW"/>
</dbReference>
<dbReference type="FunFam" id="1.10.10.10:FF:000163">
    <property type="entry name" value="MarR family transcriptional regulator"/>
    <property type="match status" value="1"/>
</dbReference>
<dbReference type="InterPro" id="IPR036390">
    <property type="entry name" value="WH_DNA-bd_sf"/>
</dbReference>
<dbReference type="SUPFAM" id="SSF46785">
    <property type="entry name" value="Winged helix' DNA-binding domain"/>
    <property type="match status" value="1"/>
</dbReference>
<evidence type="ECO:0000256" key="5">
    <source>
        <dbReference type="ARBA" id="ARBA00023163"/>
    </source>
</evidence>
<dbReference type="GO" id="GO:0003700">
    <property type="term" value="F:DNA-binding transcription factor activity"/>
    <property type="evidence" value="ECO:0007669"/>
    <property type="project" value="InterPro"/>
</dbReference>
<dbReference type="InterPro" id="IPR036388">
    <property type="entry name" value="WH-like_DNA-bd_sf"/>
</dbReference>
<organism evidence="7 8">
    <name type="scientific">Rhizobium giardinii</name>
    <dbReference type="NCBI Taxonomy" id="56731"/>
    <lineage>
        <taxon>Bacteria</taxon>
        <taxon>Pseudomonadati</taxon>
        <taxon>Pseudomonadota</taxon>
        <taxon>Alphaproteobacteria</taxon>
        <taxon>Hyphomicrobiales</taxon>
        <taxon>Rhizobiaceae</taxon>
        <taxon>Rhizobium/Agrobacterium group</taxon>
        <taxon>Rhizobium</taxon>
    </lineage>
</organism>
<evidence type="ECO:0000259" key="6">
    <source>
        <dbReference type="PROSITE" id="PS50995"/>
    </source>
</evidence>
<dbReference type="EMBL" id="JACHBK010000009">
    <property type="protein sequence ID" value="MBB5537273.1"/>
    <property type="molecule type" value="Genomic_DNA"/>
</dbReference>
<gene>
    <name evidence="7" type="ORF">GGD55_003989</name>
</gene>
<dbReference type="PROSITE" id="PS50995">
    <property type="entry name" value="HTH_MARR_2"/>
    <property type="match status" value="1"/>
</dbReference>
<dbReference type="GO" id="GO:0005737">
    <property type="term" value="C:cytoplasm"/>
    <property type="evidence" value="ECO:0007669"/>
    <property type="project" value="UniProtKB-SubCell"/>
</dbReference>
<evidence type="ECO:0000313" key="8">
    <source>
        <dbReference type="Proteomes" id="UP000585507"/>
    </source>
</evidence>
<evidence type="ECO:0000256" key="4">
    <source>
        <dbReference type="ARBA" id="ARBA00023125"/>
    </source>
</evidence>
<sequence length="159" mass="17533">MTDENDTRKDDLKDGEALALGQQLCFAVYSVAHAFNRTYKPLLDRFGLTYPQYLVLLALWQHDNMTVKGIGEELGLDSGTLSPLLKRLETAGFVSRTRDKGDERQVIVALTEKGVALKTEAFGILMEIGKATGCSMKEAAALRSALHDLNRHLDEHNGA</sequence>
<keyword evidence="3" id="KW-0805">Transcription regulation</keyword>
<dbReference type="AlphaFoldDB" id="A0A7W8XB10"/>
<proteinExistence type="predicted"/>
<dbReference type="InterPro" id="IPR039422">
    <property type="entry name" value="MarR/SlyA-like"/>
</dbReference>
<dbReference type="Pfam" id="PF22381">
    <property type="entry name" value="Staph_reg_Sar_Rot"/>
    <property type="match status" value="1"/>
</dbReference>
<dbReference type="Gene3D" id="1.10.10.10">
    <property type="entry name" value="Winged helix-like DNA-binding domain superfamily/Winged helix DNA-binding domain"/>
    <property type="match status" value="1"/>
</dbReference>
<name>A0A7W8XB10_9HYPH</name>
<feature type="domain" description="HTH marR-type" evidence="6">
    <location>
        <begin position="21"/>
        <end position="151"/>
    </location>
</feature>
<evidence type="ECO:0000256" key="2">
    <source>
        <dbReference type="ARBA" id="ARBA00022490"/>
    </source>
</evidence>
<dbReference type="SMART" id="SM00347">
    <property type="entry name" value="HTH_MARR"/>
    <property type="match status" value="1"/>
</dbReference>
<dbReference type="PANTHER" id="PTHR33164">
    <property type="entry name" value="TRANSCRIPTIONAL REGULATOR, MARR FAMILY"/>
    <property type="match status" value="1"/>
</dbReference>
<dbReference type="CDD" id="cd00090">
    <property type="entry name" value="HTH_ARSR"/>
    <property type="match status" value="1"/>
</dbReference>
<dbReference type="PRINTS" id="PR00598">
    <property type="entry name" value="HTHMARR"/>
</dbReference>
<evidence type="ECO:0000313" key="7">
    <source>
        <dbReference type="EMBL" id="MBB5537273.1"/>
    </source>
</evidence>
<keyword evidence="2" id="KW-0963">Cytoplasm</keyword>